<evidence type="ECO:0000256" key="10">
    <source>
        <dbReference type="ARBA" id="ARBA00022570"/>
    </source>
</evidence>
<evidence type="ECO:0000256" key="31">
    <source>
        <dbReference type="ARBA" id="ARBA00023296"/>
    </source>
</evidence>
<feature type="disulfide bond" evidence="33">
    <location>
        <begin position="53"/>
        <end position="73"/>
    </location>
</feature>
<evidence type="ECO:0000256" key="25">
    <source>
        <dbReference type="ARBA" id="ARBA00023136"/>
    </source>
</evidence>
<evidence type="ECO:0000256" key="6">
    <source>
        <dbReference type="ARBA" id="ARBA00004650"/>
    </source>
</evidence>
<comment type="similarity">
    <text evidence="33">Belongs to the HIV-1 env protein family.</text>
</comment>
<dbReference type="EMBL" id="MH263377">
    <property type="protein sequence ID" value="AXN88871.1"/>
    <property type="molecule type" value="Genomic_DNA"/>
</dbReference>
<evidence type="ECO:0000256" key="30">
    <source>
        <dbReference type="ARBA" id="ARBA00023288"/>
    </source>
</evidence>
<keyword evidence="20 33" id="KW-0261">Viral envelope protein</keyword>
<keyword evidence="13 33" id="KW-0165">Cleavage on pair of basic residues</keyword>
<evidence type="ECO:0000256" key="26">
    <source>
        <dbReference type="ARBA" id="ARBA00023139"/>
    </source>
</evidence>
<name>A0A346G1E1_HV1</name>
<feature type="chain" id="PRO_5042628718" description="Envelope glycoprotein gp160" evidence="33">
    <location>
        <begin position="32"/>
        <end position="862"/>
    </location>
</feature>
<keyword evidence="28 33" id="KW-0325">Glycoprotein</keyword>
<evidence type="ECO:0000256" key="3">
    <source>
        <dbReference type="ARBA" id="ARBA00004505"/>
    </source>
</evidence>
<evidence type="ECO:0000256" key="13">
    <source>
        <dbReference type="ARBA" id="ARBA00022685"/>
    </source>
</evidence>
<evidence type="ECO:0000256" key="5">
    <source>
        <dbReference type="ARBA" id="ARBA00004578"/>
    </source>
</evidence>
<dbReference type="SUPFAM" id="SSF58069">
    <property type="entry name" value="Virus ectodomain"/>
    <property type="match status" value="1"/>
</dbReference>
<feature type="short sequence motif" description="YXXL motif; contains endocytosis signal" evidence="33">
    <location>
        <begin position="718"/>
        <end position="721"/>
    </location>
</feature>
<feature type="disulfide bond" evidence="33">
    <location>
        <begin position="218"/>
        <end position="247"/>
    </location>
</feature>
<evidence type="ECO:0000256" key="16">
    <source>
        <dbReference type="ARBA" id="ARBA00022729"/>
    </source>
</evidence>
<keyword evidence="29 33" id="KW-0899">Viral immunoevasion</keyword>
<dbReference type="GO" id="GO:0016020">
    <property type="term" value="C:membrane"/>
    <property type="evidence" value="ECO:0007669"/>
    <property type="project" value="UniProtKB-UniRule"/>
</dbReference>
<feature type="disulfide bond" evidence="33">
    <location>
        <begin position="228"/>
        <end position="239"/>
    </location>
</feature>
<comment type="subunit">
    <text evidence="33">The mature envelope protein (Env) consists of a homotrimer of non-covalently associated gp120-gp41 heterodimers. The resulting complex protrudes from the virus surface as a spike. There seems to be as few as 10 spikes on the average virion. Surface protein gp120 interacts with host CD4, CCR5 and CXCR4. Gp120 also interacts with the C-type lectins CD209/DC-SIGN and CLEC4M/DC-SIGNR (collectively referred to as DC-SIGN(R)). Gp120 and gp41 interact with GalCer. Gp120 interacts with host ITGA4/ITGB7 complex; on CD4+ T-cells, this interaction results in rapid activation of integrin ITGAL/LFA-1, which facilitates efficient cell-to-cell spreading of HIV-1. Gp120 interacts with cell-associated heparan sulfate; this interaction increases virus infectivity on permissive cells and may be involved in infection of CD4- cells.</text>
</comment>
<sequence length="862" mass="97656">MRVTGIRTNYQNLLIWSTLLLGLLTICSAAEESWVTVYYGVPVWKEATTTLFCASDAKAYDTEVHNVWATHACVPTDPNPQEILLENVTEGFNMWKNNMVDQMQEDIISLWDQSLKPCVKLTPLCVTLHCTKINKTNNATATSEALRVTNATEMKNCSFNISTDIKDKMQKEYALFYPSDITSIDNSSTDYRLITCNTSVLRQACPKVTFEPIPIHYCAPAGFAILKCNDKKFNGSGECKNVSTVQCTHGIKPVVSTQLLLNGSLAEEEVVVRSENFTNNAKIIIVQLNETVQINCTRPSNNTRKSIRIGPGQAFYATGDIIGDIRSAHCNVSEEDWKKTLGQIVKKLGEKFNNITTISFNKSSGGDPEVVLHSFNCGGEFFYCNSTPLFNSTWTRNNTTGAWNLTQWNNSTNDTIILQCRIKQIINMWQEVGKAMYAPPIRGNISCSSNITGLILTRDGGKKNDTNETTEIFRPAGGDMRDNWRSELYKYKVVQLEPLGVAPTKAKRRVVQREKRAVGMIGAMFLGFLGTAGSTMGAASIALTAQARQLLSGIVQQQNNLLRAIEAQQHLLQLTVWGIKQLQARVLAVERYLRDQQLLGLWGCSGKLICTTTVPWNTSWSNRSVDDIWDNMTWMQWEKEIDNYTRVIYTLIEESQNQQEKNEQELLALDKWESLWNWFSITHWLWYIRIFIMIVGGLVGLRIVFAVLSIVNRVRQGYSPLSFQTHLPAPRGPDRPEGIEEEGGERDRDRSGRLVNGFLALFWDDLRSLCLFSYHRLRDLLLIIARIVELLGRRGWEILKYWGNLLQYWSQELKNSAISLLNATAIAVAEGTDRIIELIQRTCRAILHIPRRIRQGFERALL</sequence>
<keyword evidence="16 33" id="KW-0732">Signal</keyword>
<keyword evidence="25 33" id="KW-0472">Membrane</keyword>
<feature type="region of interest" description="CD4-binding loop" evidence="33">
    <location>
        <begin position="363"/>
        <end position="373"/>
    </location>
</feature>
<dbReference type="GO" id="GO:0055036">
    <property type="term" value="C:virion membrane"/>
    <property type="evidence" value="ECO:0007669"/>
    <property type="project" value="UniProtKB-SubCell"/>
</dbReference>
<comment type="subcellular location">
    <molecule>Surface protein gp120</molecule>
    <subcellularLocation>
        <location evidence="33">Virion membrane</location>
        <topology evidence="33">Peripheral membrane protein</topology>
    </subcellularLocation>
    <subcellularLocation>
        <location evidence="33">Host cell membrane</location>
        <topology evidence="33">Peripheral membrane protein</topology>
    </subcellularLocation>
    <subcellularLocation>
        <location evidence="33">Host endosome membrane</location>
        <topology evidence="33">Single-pass type I membrane protein</topology>
    </subcellularLocation>
    <text evidence="33">The surface protein is not anchored to the viral envelope, but associates with the extravirion surface through its binding to TM. It is probably concentrated at the site of budding and incorporated into the virions possibly by contacts between the cytoplasmic tail of Env and the N-terminus of Gag.</text>
</comment>
<feature type="domain" description="Retroviral envelope protein GP41-like" evidence="37">
    <location>
        <begin position="536"/>
        <end position="725"/>
    </location>
</feature>
<keyword evidence="10 33" id="KW-1165">Clathrin-mediated endocytosis of virus by host</keyword>
<dbReference type="Pfam" id="PF00517">
    <property type="entry name" value="GP41"/>
    <property type="match status" value="1"/>
</dbReference>
<dbReference type="GO" id="GO:0044175">
    <property type="term" value="C:host cell endosome membrane"/>
    <property type="evidence" value="ECO:0007669"/>
    <property type="project" value="UniProtKB-SubCell"/>
</dbReference>
<comment type="PTM">
    <text evidence="33">Palmitoylation of the transmembrane protein and of Env polyprotein (prior to its proteolytic cleavage) is essential for their association with host cell membrane lipid rafts. Palmitoylation is therefore required for envelope trafficking to classical lipid rafts, but not for viral replication.</text>
</comment>
<evidence type="ECO:0000256" key="34">
    <source>
        <dbReference type="RuleBase" id="RU363095"/>
    </source>
</evidence>
<evidence type="ECO:0000256" key="11">
    <source>
        <dbReference type="ARBA" id="ARBA00022581"/>
    </source>
</evidence>
<dbReference type="GO" id="GO:1903908">
    <property type="term" value="P:positive regulation of plasma membrane raft polarization"/>
    <property type="evidence" value="ECO:0007669"/>
    <property type="project" value="UniProtKB-UniRule"/>
</dbReference>
<evidence type="ECO:0000313" key="39">
    <source>
        <dbReference type="EMBL" id="AXN88871.1"/>
    </source>
</evidence>
<dbReference type="InterPro" id="IPR037527">
    <property type="entry name" value="Gp160"/>
</dbReference>
<comment type="domain">
    <text evidence="33">The YXXL motif is involved in determining the exact site of viral release at the surface of infected mononuclear cells and promotes endocytosis. YXXL and di-leucine endocytosis motifs interact directly or indirectly with the clathrin adapter complexes, opperate independently, and their activities are not additive.</text>
</comment>
<dbReference type="GO" id="GO:0019062">
    <property type="term" value="P:virion attachment to host cell"/>
    <property type="evidence" value="ECO:0007669"/>
    <property type="project" value="UniProtKB-UniRule"/>
</dbReference>
<keyword evidence="21 33" id="KW-1164">Virus endocytosis by host</keyword>
<evidence type="ECO:0000256" key="21">
    <source>
        <dbReference type="ARBA" id="ARBA00022890"/>
    </source>
</evidence>
<evidence type="ECO:0000256" key="33">
    <source>
        <dbReference type="HAMAP-Rule" id="MF_04083"/>
    </source>
</evidence>
<keyword evidence="17 33" id="KW-1161">Viral attachment to host cell</keyword>
<organismHost>
    <name type="scientific">Homo sapiens</name>
    <name type="common">Human</name>
    <dbReference type="NCBI Taxonomy" id="9606"/>
</organismHost>
<keyword evidence="30 33" id="KW-0449">Lipoprotein</keyword>
<evidence type="ECO:0000313" key="41">
    <source>
        <dbReference type="EMBL" id="AXN88900.1"/>
    </source>
</evidence>
<comment type="caution">
    <text evidence="33">Lacks conserved residue(s) required for the propagation of feature annotation.</text>
</comment>
<evidence type="ECO:0000256" key="18">
    <source>
        <dbReference type="ARBA" id="ARBA00022844"/>
    </source>
</evidence>
<protein>
    <recommendedName>
        <fullName evidence="33">Envelope glycoprotein gp160</fullName>
    </recommendedName>
    <alternativeName>
        <fullName evidence="33">Env polyprotein</fullName>
    </alternativeName>
    <component>
        <recommendedName>
            <fullName evidence="33">Surface protein gp120</fullName>
            <shortName evidence="33">SU</shortName>
        </recommendedName>
        <alternativeName>
            <fullName evidence="33">Glycoprotein 120</fullName>
            <shortName evidence="33">gp120</shortName>
        </alternativeName>
    </component>
    <component>
        <recommendedName>
            <fullName evidence="33">Transmembrane protein gp41</fullName>
            <shortName evidence="33">TM</shortName>
        </recommendedName>
        <alternativeName>
            <fullName evidence="33">Glycoprotein 41</fullName>
            <shortName evidence="33">gp41</shortName>
        </alternativeName>
    </component>
</protein>
<keyword evidence="9 33" id="KW-1032">Host cell membrane</keyword>
<keyword evidence="18 33" id="KW-0946">Virion</keyword>
<evidence type="ECO:0000256" key="20">
    <source>
        <dbReference type="ARBA" id="ARBA00022879"/>
    </source>
</evidence>
<dbReference type="InterPro" id="IPR000777">
    <property type="entry name" value="HIV1_Gp120"/>
</dbReference>
<dbReference type="EMBL" id="MH263401">
    <property type="protein sequence ID" value="AXN88895.1"/>
    <property type="molecule type" value="Genomic_DNA"/>
</dbReference>
<feature type="topological domain" description="Cytoplasmic" evidence="33">
    <location>
        <begin position="712"/>
        <end position="862"/>
    </location>
</feature>
<dbReference type="Gene3D" id="2.170.40.20">
    <property type="entry name" value="Human immunodeficiency virus 1, Gp160, envelope glycoprotein"/>
    <property type="match status" value="2"/>
</dbReference>
<feature type="short sequence motif" description="Di-leucine internalization motif" evidence="33">
    <location>
        <begin position="861"/>
        <end position="862"/>
    </location>
</feature>
<evidence type="ECO:0000313" key="40">
    <source>
        <dbReference type="EMBL" id="AXN88895.1"/>
    </source>
</evidence>
<organism evidence="41">
    <name type="scientific">Human immunodeficiency virus type 1</name>
    <name type="common">HIV-1</name>
    <dbReference type="NCBI Taxonomy" id="11676"/>
    <lineage>
        <taxon>Viruses</taxon>
        <taxon>Riboviria</taxon>
        <taxon>Pararnavirae</taxon>
        <taxon>Artverviricota</taxon>
        <taxon>Revtraviricetes</taxon>
        <taxon>Ortervirales</taxon>
        <taxon>Retroviridae</taxon>
        <taxon>Orthoretrovirinae</taxon>
        <taxon>Lentivirus</taxon>
        <taxon>Lentivirus humimdef1</taxon>
    </lineage>
</organism>
<proteinExistence type="inferred from homology"/>
<evidence type="ECO:0000256" key="27">
    <source>
        <dbReference type="ARBA" id="ARBA00023157"/>
    </source>
</evidence>
<dbReference type="GO" id="GO:0019064">
    <property type="term" value="P:fusion of virus membrane with host plasma membrane"/>
    <property type="evidence" value="ECO:0007669"/>
    <property type="project" value="UniProtKB-UniRule"/>
</dbReference>
<keyword evidence="8 33" id="KW-1170">Fusion of virus membrane with host endosomal membrane</keyword>
<feature type="domain" description="Human immunodeficiency virus 1 envelope glycoprotein Gp120" evidence="36">
    <location>
        <begin position="34"/>
        <end position="516"/>
    </location>
</feature>
<comment type="subunit">
    <text evidence="32">The mature envelope protein (Env) consists of a homotrimer of non-covalently associated gp120-gp41 heterodimers. The resulting complex protrudes from the virus surface as a spike. There seems to be as few as 10 spikes on the average virion. Interacts with host CD4, CCR5 and CXCR4. Gp120 also interacts with the C-type lectins CD209/DC-SIGN and CLEC4M/DC-SIGNR (collectively referred to as DC-SIGN(R)). Gp120 and gp41 interact with GalCer. Gp120 interacts with host ITGA4/ITGB7 complex; on CD4+ T-cells, this interaction results in rapid activation of integrin ITGAL/LFA-1, which facilitates efficient cell-to-cell spreading of HIV-1. Gp120 interacts with cell-associated heparan sulfate; this interaction increases virus infectivity on permissive cells and may be involved in infection of CD4- cells.</text>
</comment>
<evidence type="ECO:0000259" key="37">
    <source>
        <dbReference type="Pfam" id="PF00517"/>
    </source>
</evidence>
<keyword evidence="7 33" id="KW-1168">Fusion of virus membrane with host membrane</keyword>
<evidence type="ECO:0000256" key="7">
    <source>
        <dbReference type="ARBA" id="ARBA00022506"/>
    </source>
</evidence>
<comment type="domain">
    <text evidence="33">The CD4-binding region is targeted by the antibody b12.</text>
</comment>
<evidence type="ECO:0000256" key="14">
    <source>
        <dbReference type="ARBA" id="ARBA00022692"/>
    </source>
</evidence>
<evidence type="ECO:0000256" key="12">
    <source>
        <dbReference type="ARBA" id="ARBA00022595"/>
    </source>
</evidence>
<evidence type="ECO:0000256" key="2">
    <source>
        <dbReference type="ARBA" id="ARBA00004433"/>
    </source>
</evidence>
<evidence type="ECO:0000256" key="8">
    <source>
        <dbReference type="ARBA" id="ARBA00022510"/>
    </source>
</evidence>
<keyword evidence="24 33" id="KW-0175">Coiled coil</keyword>
<dbReference type="InterPro" id="IPR000328">
    <property type="entry name" value="GP41-like"/>
</dbReference>
<dbReference type="GO" id="GO:0005198">
    <property type="term" value="F:structural molecule activity"/>
    <property type="evidence" value="ECO:0007669"/>
    <property type="project" value="UniProtKB-UniRule"/>
</dbReference>
<keyword evidence="23 33" id="KW-1039">Host endosome</keyword>
<evidence type="ECO:0000256" key="4">
    <source>
        <dbReference type="ARBA" id="ARBA00004563"/>
    </source>
</evidence>
<feature type="region of interest" description="Immunosuppression" evidence="33">
    <location>
        <begin position="580"/>
        <end position="598"/>
    </location>
</feature>
<evidence type="ECO:0000256" key="32">
    <source>
        <dbReference type="ARBA" id="ARBA00062028"/>
    </source>
</evidence>
<accession>A0A346G1E1</accession>
<evidence type="ECO:0000256" key="28">
    <source>
        <dbReference type="ARBA" id="ARBA00023180"/>
    </source>
</evidence>
<dbReference type="GO" id="GO:0052031">
    <property type="term" value="P:symbiont-mediated perturbation of host defense response"/>
    <property type="evidence" value="ECO:0007669"/>
    <property type="project" value="UniProtKB-UniRule"/>
</dbReference>
<feature type="lipid moiety-binding region" description="S-palmitoyl cysteine; by host" evidence="33">
    <location>
        <position position="843"/>
    </location>
</feature>
<evidence type="ECO:0000256" key="1">
    <source>
        <dbReference type="ARBA" id="ARBA00004402"/>
    </source>
</evidence>
<feature type="transmembrane region" description="Helical" evidence="34">
    <location>
        <begin position="684"/>
        <end position="711"/>
    </location>
</feature>
<comment type="domain">
    <text evidence="33">Some of the most genetically diverse regions of the viral genome are present in Env. They are called variable regions 1 through 5 (V1 through V5). Coreceptor usage of gp120 is determined mainly by the primary structure of the third variable region (V3) in the outer domain of gp120. The sequence of V3 determines which coreceptor, CCR5 and/or CXCR4 (corresponding to R5/macrophage, X4/T cell and R5X4/T cell and macrophage tropism), is used to trigger the fusion potential of the Env complex, and hence which cells the virus can infect. Binding to CCR5 involves a region adjacent in addition to V3.</text>
</comment>
<feature type="lipid moiety-binding region" description="S-palmitoyl cysteine; by host" evidence="33">
    <location>
        <position position="770"/>
    </location>
</feature>
<evidence type="ECO:0000256" key="19">
    <source>
        <dbReference type="ARBA" id="ARBA00022870"/>
    </source>
</evidence>
<dbReference type="FunFam" id="1.20.5.490:FF:000001">
    <property type="entry name" value="Envelope glycoprotein gp160"/>
    <property type="match status" value="1"/>
</dbReference>
<evidence type="ECO:0000256" key="35">
    <source>
        <dbReference type="SAM" id="MobiDB-lite"/>
    </source>
</evidence>
<comment type="miscellaneous">
    <text evidence="33">Inhibitors targeting HIV-1 viral envelope proteins are used as antiretroviral drugs. Attachment of virions to the cell surface via non-specific interactions and CD4 binding can be blocked by inhibitors that include cyanovirin-N, cyclotriazadisulfonamide analogs, PRO 2000, TNX 355 and PRO 542. In addition, BMS 806 can block CD4-induced conformational changes. Env interactions with the coreceptor molecules can be targeted by CCR5 antagonists including SCH-D, maraviroc (UK 427857) and aplaviroc (GW 873140), and the CXCR4 antagonist AMD 070. Fusion of viral and cellular membranes can be inhibited by peptides such as enfuvirtide and tifuvirtide (T 1249). Resistance to inhibitors associated with mutations in Env are observed. Most of the time, single mutations confer only a modest reduction in drug susceptibility. Combination of several mutations is usually required to develop a high-level drug resistance.</text>
</comment>
<feature type="disulfide bond" evidence="33">
    <location>
        <begin position="604"/>
        <end position="610"/>
    </location>
</feature>
<comment type="function">
    <text evidence="33">Surface protein gp120: Attaches the virus to the host lymphoid cell by binding to the primary receptor CD4. This interaction induces a structural rearrangement creating a high affinity binding site for a chemokine coreceptor like CXCR4 and/or CCR5. Acts as a ligand for CD209/DC-SIGN and CLEC4M/DC-SIGNR, which are respectively found on dendritic cells (DCs), and on endothelial cells of liver sinusoids and lymph node sinuses. These interactions allow capture of viral particles at mucosal surfaces by these cells and subsequent transmission to permissive cells. HIV subverts the migration properties of dendritic cells to gain access to CD4+ T-cells in lymph nodes. Virus transmission to permissive T-cells occurs either in trans (without DCs infection, through viral capture and transmission), or in cis (following DCs productive infection, through the usual CD4-gp120 interaction), thereby inducing a robust infection. In trans infection, bound virions remain infectious over days and it is proposed that they are not degraded, but protected in non-lysosomal acidic organelles within the DCs close to the cell membrane thus contributing to the viral infectious potential during DCs' migration from the periphery to the lymphoid tissues. On arrival at lymphoid tissues, intact virions recycle back to DCs' cell surface allowing virus transmission to CD4+ T-cells.</text>
</comment>
<comment type="function">
    <text evidence="33">Envelope glycoprotein gp160: Oligomerizes in the host endoplasmic reticulum into predominantly trimers. In a second time, gp160 transits in the host Golgi, where glycosylation is completed. The precursor is then proteolytically cleaved in the trans-Golgi and thereby activated by cellular furin or furin-like proteases to produce gp120 and gp41.</text>
</comment>
<keyword evidence="19 33" id="KW-1043">Host membrane</keyword>
<dbReference type="SUPFAM" id="SSF56502">
    <property type="entry name" value="gp120 core"/>
    <property type="match status" value="2"/>
</dbReference>
<dbReference type="Gene3D" id="1.20.5.490">
    <property type="entry name" value="Single helix bin"/>
    <property type="match status" value="1"/>
</dbReference>
<evidence type="ECO:0000256" key="23">
    <source>
        <dbReference type="ARBA" id="ARBA00023046"/>
    </source>
</evidence>
<dbReference type="Pfam" id="PF00516">
    <property type="entry name" value="GP120"/>
    <property type="match status" value="1"/>
</dbReference>
<keyword evidence="12 33" id="KW-1162">Viral penetration into host cytoplasm</keyword>
<dbReference type="FunFam" id="1.10.287.210:FF:000001">
    <property type="entry name" value="Envelope glycoprotein gp160"/>
    <property type="match status" value="1"/>
</dbReference>
<evidence type="ECO:0000256" key="17">
    <source>
        <dbReference type="ARBA" id="ARBA00022804"/>
    </source>
</evidence>
<keyword evidence="27 33" id="KW-1015">Disulfide bond</keyword>
<comment type="domain">
    <text evidence="33">The membrane proximal external region (MPER) present in gp41 is a tryptophan-rich region recognized by the antibodies 2F5, Z13, and 4E10. MPER seems to play a role in fusion.</text>
</comment>
<comment type="PTM">
    <text evidence="33">Highly glycosylated by host. The high number of glycan on the protein is reffered to as 'glycan shield' because it contributes to hide protein sequence from adaptive immune system.</text>
</comment>
<comment type="function">
    <text evidence="33">Transmembrane protein gp41: Acts as a class I viral fusion protein. Under the current model, the protein has at least 3 conformational states: pre-fusion native state, pre-hairpin intermediate state, and post-fusion hairpin state. During fusion of viral and target intracellular membranes, the coiled coil regions (heptad repeats) assume a trimer-of-hairpins structure, positioning the fusion peptide in close proximity to the C-terminal region of the ectodomain. The formation of this structure appears to drive apposition and subsequent fusion of viral and target cell membranes. Complete fusion occurs in host cell endosomes and is dynamin-dependent, however some lipid transfer might occur at the plasma membrane. The virus undergoes clathrin-dependent internalization long before endosomal fusion, thus minimizing the surface exposure of conserved viral epitopes during fusion and reducing the efficacy of inhibitors targeting these epitopes. Membranes fusion leads to delivery of the nucleocapsid into the cytoplasm.</text>
</comment>
<dbReference type="GO" id="GO:0019082">
    <property type="term" value="P:viral protein processing"/>
    <property type="evidence" value="ECO:0007669"/>
    <property type="project" value="UniProtKB-UniRule"/>
</dbReference>
<dbReference type="FunFam" id="2.170.40.20:FF:000003">
    <property type="entry name" value="Envelope glycoprotein gp160"/>
    <property type="match status" value="1"/>
</dbReference>
<keyword evidence="26 33" id="KW-0564">Palmitate</keyword>
<keyword evidence="31 33" id="KW-1160">Virus entry into host cell</keyword>
<evidence type="ECO:0000313" key="38">
    <source>
        <dbReference type="EMBL" id="AXN88857.1"/>
    </source>
</evidence>
<keyword evidence="11 33" id="KW-0945">Host-virus interaction</keyword>
<comment type="PTM">
    <text evidence="33">Specific enzymatic cleavages in vivo yield mature proteins. Envelope glycoproteins are synthesized as a inactive precursor that is heavily N-glycosylated and processed likely by host cell furin in the Golgi to yield the mature SU and TM proteins. The cleavage site between SU and TM requires the minimal sequence [KR]-X-[KR]-R. About 2 of the 9 disulfide bonds of gp41 are reduced by P4HB/PDI, following binding to CD4 receptor.</text>
</comment>
<feature type="site" description="Cleavage; by host furin" evidence="33">
    <location>
        <begin position="516"/>
        <end position="517"/>
    </location>
</feature>
<evidence type="ECO:0000256" key="24">
    <source>
        <dbReference type="ARBA" id="ARBA00023054"/>
    </source>
</evidence>
<evidence type="ECO:0000256" key="22">
    <source>
        <dbReference type="ARBA" id="ARBA00022989"/>
    </source>
</evidence>
<dbReference type="Gene3D" id="1.10.287.210">
    <property type="match status" value="1"/>
</dbReference>
<comment type="subcellular location">
    <molecule>Transmembrane protein gp41</molecule>
    <subcellularLocation>
        <location evidence="33">Virion membrane</location>
        <topology evidence="33">Single-pass type I membrane protein</topology>
    </subcellularLocation>
    <subcellularLocation>
        <location evidence="33">Host cell membrane</location>
        <topology evidence="33">Single-pass type I membrane protein</topology>
    </subcellularLocation>
    <subcellularLocation>
        <location evidence="33">Host endosome membrane</location>
        <topology evidence="33">Single-pass type I membrane protein</topology>
    </subcellularLocation>
    <text evidence="33">It is probably concentrated at the site of budding and incorporated into the virions possibly by contacts between the cytoplasmic tail of Env and the N-terminus of Gag.</text>
</comment>
<comment type="subcellular location">
    <subcellularLocation>
        <location evidence="3">Host cell membrane</location>
        <topology evidence="3">Peripheral membrane protein</topology>
    </subcellularLocation>
    <subcellularLocation>
        <location evidence="1">Host cell membrane</location>
        <topology evidence="1">Single-pass type I membrane protein</topology>
    </subcellularLocation>
    <subcellularLocation>
        <location evidence="2">Host endosome membrane</location>
        <topology evidence="2">Peripheral membrane protein</topology>
    </subcellularLocation>
    <subcellularLocation>
        <location evidence="5">Host endosome membrane</location>
        <topology evidence="5">Single-pass type I membrane protein</topology>
    </subcellularLocation>
    <subcellularLocation>
        <location evidence="6">Virion membrane</location>
        <topology evidence="6">Peripheral membrane protein</topology>
    </subcellularLocation>
    <subcellularLocation>
        <location evidence="4">Virion membrane</location>
        <topology evidence="4">Single-pass type I membrane protein</topology>
    </subcellularLocation>
</comment>
<comment type="domain">
    <text evidence="33 34">The 17 amino acids long immunosuppressive region is present in many retroviral envelope proteins. Synthetic peptides derived from this relatively conserved sequence inhibit immune function in vitro and in vivo.</text>
</comment>
<evidence type="ECO:0000256" key="15">
    <source>
        <dbReference type="ARBA" id="ARBA00022703"/>
    </source>
</evidence>
<comment type="miscellaneous">
    <text evidence="33">HIV-1 lineages are divided in three main groups, M (for Major), O (for Outlier), and N (for New, or Non-M, Non-O). The vast majority of strains found worldwide belong to the group M. Group O seems to be endemic to and largely confined to Cameroon and neighboring countries in West Central Africa, where these viruses represent a small minority of HIV-1 strains. The group N is represented by a limited number of isolates from Cameroonian persons. The group M is further subdivided in 9 clades or subtypes (A to D, F to H, J and K).</text>
</comment>
<keyword evidence="14 33" id="KW-0812">Transmembrane</keyword>
<feature type="chain" id="PRO_5042628715" description="Transmembrane protein gp41" evidence="33">
    <location>
        <begin position="517"/>
        <end position="862"/>
    </location>
</feature>
<dbReference type="FunFam" id="2.170.40.20:FF:000001">
    <property type="entry name" value="Envelope glycoprotein gp160"/>
    <property type="match status" value="1"/>
</dbReference>
<gene>
    <name evidence="33 41" type="primary">env</name>
</gene>
<evidence type="ECO:0000256" key="29">
    <source>
        <dbReference type="ARBA" id="ARBA00023280"/>
    </source>
</evidence>
<dbReference type="GO" id="GO:0020002">
    <property type="term" value="C:host cell plasma membrane"/>
    <property type="evidence" value="ECO:0007669"/>
    <property type="project" value="UniProtKB-SubCell"/>
</dbReference>
<evidence type="ECO:0000259" key="36">
    <source>
        <dbReference type="Pfam" id="PF00516"/>
    </source>
</evidence>
<dbReference type="EMBL" id="MH263406">
    <property type="protein sequence ID" value="AXN88900.1"/>
    <property type="molecule type" value="Genomic_DNA"/>
</dbReference>
<evidence type="ECO:0000256" key="9">
    <source>
        <dbReference type="ARBA" id="ARBA00022511"/>
    </source>
</evidence>
<dbReference type="EMBL" id="MH263363">
    <property type="protein sequence ID" value="AXN88857.1"/>
    <property type="molecule type" value="Genomic_DNA"/>
</dbReference>
<dbReference type="GO" id="GO:0019031">
    <property type="term" value="C:viral envelope"/>
    <property type="evidence" value="ECO:0007669"/>
    <property type="project" value="UniProtKB-KW"/>
</dbReference>
<dbReference type="GO" id="GO:0075512">
    <property type="term" value="P:clathrin-dependent endocytosis of virus by host cell"/>
    <property type="evidence" value="ECO:0007669"/>
    <property type="project" value="UniProtKB-UniRule"/>
</dbReference>
<feature type="region of interest" description="Disordered" evidence="35">
    <location>
        <begin position="725"/>
        <end position="749"/>
    </location>
</feature>
<feature type="region of interest" description="V2" evidence="33">
    <location>
        <begin position="157"/>
        <end position="196"/>
    </location>
</feature>
<keyword evidence="15 33" id="KW-0053">Apoptosis</keyword>
<dbReference type="HAMAP" id="MF_04083">
    <property type="entry name" value="HIV_ENV"/>
    <property type="match status" value="1"/>
</dbReference>
<dbReference type="InterPro" id="IPR036377">
    <property type="entry name" value="Gp120_core_sf"/>
</dbReference>
<dbReference type="CDD" id="cd09909">
    <property type="entry name" value="HIV-1-like_HR1-HR2"/>
    <property type="match status" value="1"/>
</dbReference>
<keyword evidence="22 33" id="KW-1133">Transmembrane helix</keyword>
<feature type="region of interest" description="MPER; binding to GalCer" evidence="33">
    <location>
        <begin position="668"/>
        <end position="689"/>
    </location>
</feature>
<dbReference type="GO" id="GO:0039654">
    <property type="term" value="P:fusion of virus membrane with host endosome membrane"/>
    <property type="evidence" value="ECO:0007669"/>
    <property type="project" value="UniProtKB-UniRule"/>
</dbReference>
<reference evidence="41" key="1">
    <citation type="journal article" date="2018" name="J. Exp. Med.">
        <title>Relationship between latent and rebound viruses in a clinical trial of anti-HIV-1 antibody 3BNC117.</title>
        <authorList>
            <person name="Cohen Y.Z."/>
            <person name="Lorenzi J.C."/>
            <person name="Krassnig L."/>
            <person name="Barton J.P."/>
            <person name="Burke L."/>
            <person name="Pai J."/>
            <person name="Lu C.L."/>
            <person name="Mendoza P."/>
            <person name="Oliveira T.Y."/>
            <person name="Sleckman C."/>
            <person name="Millard K."/>
            <person name="Butler A.L."/>
            <person name="Dizon J.P."/>
            <person name="Belblidia S.A."/>
            <person name="Witmer-Pack M."/>
            <person name="Shimeliovich I."/>
            <person name="Gulick R.M."/>
            <person name="Seaman M.S."/>
            <person name="Jankovic M."/>
            <person name="Caskey M."/>
            <person name="Nussenzweig M.C."/>
        </authorList>
    </citation>
    <scope>NUCLEOTIDE SEQUENCE</scope>
    <source>
        <strain evidence="38">611_D14_MH8</strain>
        <strain evidence="39">611_D_14_2A_10</strain>
        <strain evidence="40">611_W23_2G_18</strain>
        <strain evidence="41">611_W23_MD21</strain>
    </source>
</reference>
<dbReference type="GO" id="GO:1903911">
    <property type="term" value="P:positive regulation of receptor clustering"/>
    <property type="evidence" value="ECO:0007669"/>
    <property type="project" value="UniProtKB-UniRule"/>
</dbReference>
<feature type="coiled-coil region" evidence="33">
    <location>
        <begin position="639"/>
        <end position="673"/>
    </location>
</feature>